<comment type="caution">
    <text evidence="1">The sequence shown here is derived from an EMBL/GenBank/DDBJ whole genome shotgun (WGS) entry which is preliminary data.</text>
</comment>
<reference evidence="1" key="1">
    <citation type="journal article" date="2022" name="IScience">
        <title>Evolution of zygomycete secretomes and the origins of terrestrial fungal ecologies.</title>
        <authorList>
            <person name="Chang Y."/>
            <person name="Wang Y."/>
            <person name="Mondo S."/>
            <person name="Ahrendt S."/>
            <person name="Andreopoulos W."/>
            <person name="Barry K."/>
            <person name="Beard J."/>
            <person name="Benny G.L."/>
            <person name="Blankenship S."/>
            <person name="Bonito G."/>
            <person name="Cuomo C."/>
            <person name="Desiro A."/>
            <person name="Gervers K.A."/>
            <person name="Hundley H."/>
            <person name="Kuo A."/>
            <person name="LaButti K."/>
            <person name="Lang B.F."/>
            <person name="Lipzen A."/>
            <person name="O'Donnell K."/>
            <person name="Pangilinan J."/>
            <person name="Reynolds N."/>
            <person name="Sandor L."/>
            <person name="Smith M.E."/>
            <person name="Tsang A."/>
            <person name="Grigoriev I.V."/>
            <person name="Stajich J.E."/>
            <person name="Spatafora J.W."/>
        </authorList>
    </citation>
    <scope>NUCLEOTIDE SEQUENCE</scope>
    <source>
        <strain evidence="1">RSA 2281</strain>
    </source>
</reference>
<reference evidence="1" key="2">
    <citation type="submission" date="2023-02" db="EMBL/GenBank/DDBJ databases">
        <authorList>
            <consortium name="DOE Joint Genome Institute"/>
            <person name="Mondo S.J."/>
            <person name="Chang Y."/>
            <person name="Wang Y."/>
            <person name="Ahrendt S."/>
            <person name="Andreopoulos W."/>
            <person name="Barry K."/>
            <person name="Beard J."/>
            <person name="Benny G.L."/>
            <person name="Blankenship S."/>
            <person name="Bonito G."/>
            <person name="Cuomo C."/>
            <person name="Desiro A."/>
            <person name="Gervers K.A."/>
            <person name="Hundley H."/>
            <person name="Kuo A."/>
            <person name="LaButti K."/>
            <person name="Lang B.F."/>
            <person name="Lipzen A."/>
            <person name="O'Donnell K."/>
            <person name="Pangilinan J."/>
            <person name="Reynolds N."/>
            <person name="Sandor L."/>
            <person name="Smith M.W."/>
            <person name="Tsang A."/>
            <person name="Grigoriev I.V."/>
            <person name="Stajich J.E."/>
            <person name="Spatafora J.W."/>
        </authorList>
    </citation>
    <scope>NUCLEOTIDE SEQUENCE</scope>
    <source>
        <strain evidence="1">RSA 2281</strain>
    </source>
</reference>
<evidence type="ECO:0000313" key="1">
    <source>
        <dbReference type="EMBL" id="KAI9247166.1"/>
    </source>
</evidence>
<sequence length="303" mass="34705">MVCDMLELQLGVEQAKAVIDALVSLVTGCAIALSWRITEDDLRKMESSFVNWNQYMYNHVPMNMYSSNMHYLRYIPEMVKLLGPLRGFSARSMEWAIGFLKKCIKSQKNPGVNAVEDYADVNLRHYLVKFWKRKFPNDRIGRNDIADSIIVGRRLYMDRGVYDAIKAKRKMDKLCHFVKMDIEVDQKKASRNTPKDLQVQTFFGEVIMYFAHEYKGKKYILCLVDILNGVELNGAGCPYGPYGIDHTGGRRYVVEVEAITCHAGILSMPMTTTLITDSTTYRNYYIYPKMVPRAIVAGDVGLL</sequence>
<dbReference type="EMBL" id="JAIXMP010000043">
    <property type="protein sequence ID" value="KAI9247166.1"/>
    <property type="molecule type" value="Genomic_DNA"/>
</dbReference>
<gene>
    <name evidence="1" type="ORF">BDA99DRAFT_565248</name>
</gene>
<evidence type="ECO:0000313" key="2">
    <source>
        <dbReference type="Proteomes" id="UP001209540"/>
    </source>
</evidence>
<dbReference type="Proteomes" id="UP001209540">
    <property type="component" value="Unassembled WGS sequence"/>
</dbReference>
<accession>A0AAD5JNE6</accession>
<protein>
    <submittedName>
        <fullName evidence="1">Uncharacterized protein</fullName>
    </submittedName>
</protein>
<name>A0AAD5JNE6_9FUNG</name>
<keyword evidence="2" id="KW-1185">Reference proteome</keyword>
<organism evidence="1 2">
    <name type="scientific">Phascolomyces articulosus</name>
    <dbReference type="NCBI Taxonomy" id="60185"/>
    <lineage>
        <taxon>Eukaryota</taxon>
        <taxon>Fungi</taxon>
        <taxon>Fungi incertae sedis</taxon>
        <taxon>Mucoromycota</taxon>
        <taxon>Mucoromycotina</taxon>
        <taxon>Mucoromycetes</taxon>
        <taxon>Mucorales</taxon>
        <taxon>Lichtheimiaceae</taxon>
        <taxon>Phascolomyces</taxon>
    </lineage>
</organism>
<dbReference type="AlphaFoldDB" id="A0AAD5JNE6"/>
<proteinExistence type="predicted"/>